<evidence type="ECO:0000313" key="2">
    <source>
        <dbReference type="EMBL" id="EGP83588.1"/>
    </source>
</evidence>
<dbReference type="EMBL" id="CM001206">
    <property type="protein sequence ID" value="EGP83588.1"/>
    <property type="molecule type" value="Genomic_DNA"/>
</dbReference>
<keyword evidence="3" id="KW-1185">Reference proteome</keyword>
<dbReference type="InParanoid" id="F9XN26"/>
<sequence length="375" mass="42526">MVELRPHHSPPTAKAKSQRRHKEQLKTPSKSPSERRSERPSQSPTVVRTLVAPGEQLHLLAHLQPNILPRTFRNLSLFDLAQEIQEIIYANLITGAATSTTPTSFIASCRRALYYARETLLASIILISRFDMGLWPPNHQPFFDSMSEVEPSIAPLVHTIRFKIENIDQSHTRSLSQLYFEFFRRDAFHGNAVHPPTPAILRLPTSCIGEDALGEIAELDQLVEDSFVNETDIERQVVNLPPLPIGTKAISVQFLIDESAMTEDDEEDEELSPDLRAYLHQQAMRGIQAAAQIHALSAGDRARDTDDSDRAVFQAIAFHTRVPQEYRTALWWFRERYLGGQAYVDDKHLFAGTKLREMVVYDRRSKREVGGVALL</sequence>
<feature type="region of interest" description="Disordered" evidence="1">
    <location>
        <begin position="1"/>
        <end position="45"/>
    </location>
</feature>
<organism evidence="2 3">
    <name type="scientific">Zymoseptoria tritici (strain CBS 115943 / IPO323)</name>
    <name type="common">Speckled leaf blotch fungus</name>
    <name type="synonym">Septoria tritici</name>
    <dbReference type="NCBI Taxonomy" id="336722"/>
    <lineage>
        <taxon>Eukaryota</taxon>
        <taxon>Fungi</taxon>
        <taxon>Dikarya</taxon>
        <taxon>Ascomycota</taxon>
        <taxon>Pezizomycotina</taxon>
        <taxon>Dothideomycetes</taxon>
        <taxon>Dothideomycetidae</taxon>
        <taxon>Mycosphaerellales</taxon>
        <taxon>Mycosphaerellaceae</taxon>
        <taxon>Zymoseptoria</taxon>
    </lineage>
</organism>
<dbReference type="VEuPathDB" id="FungiDB:ZTRI_11.253"/>
<dbReference type="KEGG" id="ztr:MYCGRDRAFT_96651"/>
<dbReference type="AlphaFoldDB" id="F9XN26"/>
<proteinExistence type="predicted"/>
<protein>
    <submittedName>
        <fullName evidence="2">Uncharacterized protein</fullName>
    </submittedName>
</protein>
<gene>
    <name evidence="2" type="ORF">MYCGRDRAFT_96651</name>
</gene>
<evidence type="ECO:0000256" key="1">
    <source>
        <dbReference type="SAM" id="MobiDB-lite"/>
    </source>
</evidence>
<name>F9XN26_ZYMTI</name>
<evidence type="ECO:0000313" key="3">
    <source>
        <dbReference type="Proteomes" id="UP000008062"/>
    </source>
</evidence>
<dbReference type="RefSeq" id="XP_003848612.1">
    <property type="nucleotide sequence ID" value="XM_003848564.1"/>
</dbReference>
<dbReference type="HOGENOM" id="CLU_738120_0_0_1"/>
<reference evidence="2 3" key="1">
    <citation type="journal article" date="2011" name="PLoS Genet.">
        <title>Finished genome of the fungal wheat pathogen Mycosphaerella graminicola reveals dispensome structure, chromosome plasticity, and stealth pathogenesis.</title>
        <authorList>
            <person name="Goodwin S.B."/>
            <person name="Ben M'barek S."/>
            <person name="Dhillon B."/>
            <person name="Wittenberg A.H.J."/>
            <person name="Crane C.F."/>
            <person name="Hane J.K."/>
            <person name="Foster A.J."/>
            <person name="Van der Lee T.A.J."/>
            <person name="Grimwood J."/>
            <person name="Aerts A."/>
            <person name="Antoniw J."/>
            <person name="Bailey A."/>
            <person name="Bluhm B."/>
            <person name="Bowler J."/>
            <person name="Bristow J."/>
            <person name="van der Burgt A."/>
            <person name="Canto-Canche B."/>
            <person name="Churchill A.C.L."/>
            <person name="Conde-Ferraez L."/>
            <person name="Cools H.J."/>
            <person name="Coutinho P.M."/>
            <person name="Csukai M."/>
            <person name="Dehal P."/>
            <person name="De Wit P."/>
            <person name="Donzelli B."/>
            <person name="van de Geest H.C."/>
            <person name="van Ham R.C.H.J."/>
            <person name="Hammond-Kosack K.E."/>
            <person name="Henrissat B."/>
            <person name="Kilian A."/>
            <person name="Kobayashi A.K."/>
            <person name="Koopmann E."/>
            <person name="Kourmpetis Y."/>
            <person name="Kuzniar A."/>
            <person name="Lindquist E."/>
            <person name="Lombard V."/>
            <person name="Maliepaard C."/>
            <person name="Martins N."/>
            <person name="Mehrabi R."/>
            <person name="Nap J.P.H."/>
            <person name="Ponomarenko A."/>
            <person name="Rudd J.J."/>
            <person name="Salamov A."/>
            <person name="Schmutz J."/>
            <person name="Schouten H.J."/>
            <person name="Shapiro H."/>
            <person name="Stergiopoulos I."/>
            <person name="Torriani S.F.F."/>
            <person name="Tu H."/>
            <person name="de Vries R.P."/>
            <person name="Waalwijk C."/>
            <person name="Ware S.B."/>
            <person name="Wiebenga A."/>
            <person name="Zwiers L.-H."/>
            <person name="Oliver R.P."/>
            <person name="Grigoriev I.V."/>
            <person name="Kema G.H.J."/>
        </authorList>
    </citation>
    <scope>NUCLEOTIDE SEQUENCE [LARGE SCALE GENOMIC DNA]</scope>
    <source>
        <strain evidence="3">CBS 115943 / IPO323</strain>
    </source>
</reference>
<accession>F9XN26</accession>
<dbReference type="GeneID" id="13396146"/>
<dbReference type="Proteomes" id="UP000008062">
    <property type="component" value="Chromosome 11"/>
</dbReference>